<evidence type="ECO:0000313" key="3">
    <source>
        <dbReference type="Proteomes" id="UP001066276"/>
    </source>
</evidence>
<comment type="caution">
    <text evidence="2">The sequence shown here is derived from an EMBL/GenBank/DDBJ whole genome shotgun (WGS) entry which is preliminary data.</text>
</comment>
<proteinExistence type="predicted"/>
<dbReference type="AlphaFoldDB" id="A0AAV7WVN1"/>
<dbReference type="EMBL" id="JANPWB010000001">
    <property type="protein sequence ID" value="KAJ1218193.1"/>
    <property type="molecule type" value="Genomic_DNA"/>
</dbReference>
<sequence>MPCPITTHYWAAPGLQNARASPLLLPSLRGSPRGFPSQAAPATLPSARPDARATRLLPRPSSESTHLFSSRRTLPLRPRRPRPGAPGAQPRELLAPPNPGGLPLSAAPTPVALWDPFHR</sequence>
<dbReference type="Proteomes" id="UP001066276">
    <property type="component" value="Chromosome 1_1"/>
</dbReference>
<evidence type="ECO:0000313" key="2">
    <source>
        <dbReference type="EMBL" id="KAJ1218193.1"/>
    </source>
</evidence>
<gene>
    <name evidence="2" type="ORF">NDU88_005776</name>
</gene>
<reference evidence="2" key="1">
    <citation type="journal article" date="2022" name="bioRxiv">
        <title>Sequencing and chromosome-scale assembly of the giantPleurodeles waltlgenome.</title>
        <authorList>
            <person name="Brown T."/>
            <person name="Elewa A."/>
            <person name="Iarovenko S."/>
            <person name="Subramanian E."/>
            <person name="Araus A.J."/>
            <person name="Petzold A."/>
            <person name="Susuki M."/>
            <person name="Suzuki K.-i.T."/>
            <person name="Hayashi T."/>
            <person name="Toyoda A."/>
            <person name="Oliveira C."/>
            <person name="Osipova E."/>
            <person name="Leigh N.D."/>
            <person name="Simon A."/>
            <person name="Yun M.H."/>
        </authorList>
    </citation>
    <scope>NUCLEOTIDE SEQUENCE</scope>
    <source>
        <strain evidence="2">20211129_DDA</strain>
        <tissue evidence="2">Liver</tissue>
    </source>
</reference>
<feature type="compositionally biased region" description="Low complexity" evidence="1">
    <location>
        <begin position="85"/>
        <end position="108"/>
    </location>
</feature>
<accession>A0AAV7WVN1</accession>
<feature type="compositionally biased region" description="Polar residues" evidence="1">
    <location>
        <begin position="61"/>
        <end position="70"/>
    </location>
</feature>
<feature type="region of interest" description="Disordered" evidence="1">
    <location>
        <begin position="28"/>
        <end position="119"/>
    </location>
</feature>
<name>A0AAV7WVN1_PLEWA</name>
<evidence type="ECO:0000256" key="1">
    <source>
        <dbReference type="SAM" id="MobiDB-lite"/>
    </source>
</evidence>
<keyword evidence="3" id="KW-1185">Reference proteome</keyword>
<organism evidence="2 3">
    <name type="scientific">Pleurodeles waltl</name>
    <name type="common">Iberian ribbed newt</name>
    <dbReference type="NCBI Taxonomy" id="8319"/>
    <lineage>
        <taxon>Eukaryota</taxon>
        <taxon>Metazoa</taxon>
        <taxon>Chordata</taxon>
        <taxon>Craniata</taxon>
        <taxon>Vertebrata</taxon>
        <taxon>Euteleostomi</taxon>
        <taxon>Amphibia</taxon>
        <taxon>Batrachia</taxon>
        <taxon>Caudata</taxon>
        <taxon>Salamandroidea</taxon>
        <taxon>Salamandridae</taxon>
        <taxon>Pleurodelinae</taxon>
        <taxon>Pleurodeles</taxon>
    </lineage>
</organism>
<protein>
    <submittedName>
        <fullName evidence="2">Uncharacterized protein</fullName>
    </submittedName>
</protein>